<organism evidence="1">
    <name type="scientific">bioreactor metagenome</name>
    <dbReference type="NCBI Taxonomy" id="1076179"/>
    <lineage>
        <taxon>unclassified sequences</taxon>
        <taxon>metagenomes</taxon>
        <taxon>ecological metagenomes</taxon>
    </lineage>
</organism>
<reference evidence="1" key="1">
    <citation type="submission" date="2019-08" db="EMBL/GenBank/DDBJ databases">
        <authorList>
            <person name="Kucharzyk K."/>
            <person name="Murdoch R.W."/>
            <person name="Higgins S."/>
            <person name="Loffler F."/>
        </authorList>
    </citation>
    <scope>NUCLEOTIDE SEQUENCE</scope>
</reference>
<comment type="caution">
    <text evidence="1">The sequence shown here is derived from an EMBL/GenBank/DDBJ whole genome shotgun (WGS) entry which is preliminary data.</text>
</comment>
<dbReference type="EMBL" id="VSSQ01013328">
    <property type="protein sequence ID" value="MPM51251.1"/>
    <property type="molecule type" value="Genomic_DNA"/>
</dbReference>
<evidence type="ECO:0000313" key="1">
    <source>
        <dbReference type="EMBL" id="MPM51251.1"/>
    </source>
</evidence>
<proteinExistence type="predicted"/>
<protein>
    <submittedName>
        <fullName evidence="1">Uncharacterized protein</fullName>
    </submittedName>
</protein>
<name>A0A645AG40_9ZZZZ</name>
<dbReference type="AlphaFoldDB" id="A0A645AG40"/>
<accession>A0A645AG40</accession>
<sequence>MSEGWTSSKATPEEMKTFLAAEKEAHKTKLDRMFCTHEWPSVRLDGAPCDLKKSFFELLDLATEKGWIQKQNNILEAVRAGLNFSISDIVDDKSFFDQQPQEIPSNEEVKKIIEEMDKLERFGIFENFINDPRFESAMNGKQFFSMEELVSLYKFNIMLSNIMVSARVQIVEGFKKDGFAVQIDCEKTLELYTYSIIDKIVRSFKGQYAEGANLLIIIFRSKIPFQIATLGWNTIRGDDVFVMDKLYDLLP</sequence>
<gene>
    <name evidence="1" type="ORF">SDC9_97999</name>
</gene>